<dbReference type="InterPro" id="IPR038595">
    <property type="entry name" value="LOR_sf"/>
</dbReference>
<proteinExistence type="inferred from homology"/>
<evidence type="ECO:0000256" key="1">
    <source>
        <dbReference type="ARBA" id="ARBA00005437"/>
    </source>
</evidence>
<dbReference type="STRING" id="51240.A0A2I4GLW4"/>
<dbReference type="Pfam" id="PF04525">
    <property type="entry name" value="LOR"/>
    <property type="match status" value="1"/>
</dbReference>
<dbReference type="FunCoup" id="A0A2I4GLW4">
    <property type="interactions" value="544"/>
</dbReference>
<dbReference type="Gene3D" id="2.40.160.200">
    <property type="entry name" value="LURP1-related"/>
    <property type="match status" value="1"/>
</dbReference>
<evidence type="ECO:0000313" key="3">
    <source>
        <dbReference type="RefSeq" id="XP_018844892.1"/>
    </source>
</evidence>
<protein>
    <submittedName>
        <fullName evidence="3">Protein LURP-one-related 6 isoform X1</fullName>
    </submittedName>
</protein>
<comment type="similarity">
    <text evidence="1">Belongs to the LOR family.</text>
</comment>
<keyword evidence="2" id="KW-1185">Reference proteome</keyword>
<dbReference type="AlphaFoldDB" id="A0A2I4GLW4"/>
<gene>
    <name evidence="3" type="primary">LOC109009025</name>
</gene>
<reference evidence="3" key="1">
    <citation type="submission" date="2025-08" db="UniProtKB">
        <authorList>
            <consortium name="RefSeq"/>
        </authorList>
    </citation>
    <scope>IDENTIFICATION</scope>
    <source>
        <tissue evidence="3">Leaves</tissue>
    </source>
</reference>
<dbReference type="RefSeq" id="XP_018844892.1">
    <property type="nucleotide sequence ID" value="XM_018989347.2"/>
</dbReference>
<sequence>MKQVLPGDIVAAKANMIPIISKMYCSSSKVLLIVRKRPHVISGGGFVVTDYSQKVIFRVDGCGILGRKEELILRDGGGDALLLIRRKKQAAMVEVLSLYKNWRGYTSDYEGSQKLVFSLKEPNSFLVKNNVMRISTEPRVSKKDWDFEIKGYFPDRDCSIVDTKGNIVAQMAGGKKEVPGLMTSNDLYHVVVQPGIDQAFVFGVIAILDYIYGESTRC</sequence>
<accession>A0A2I4GLW4</accession>
<dbReference type="Gramene" id="Jr01_25190_p1">
    <property type="protein sequence ID" value="cds.Jr01_25190_p1"/>
    <property type="gene ID" value="Jr01_25190"/>
</dbReference>
<dbReference type="GeneID" id="109009025"/>
<name>A0A2I4GLW4_JUGRE</name>
<dbReference type="SUPFAM" id="SSF54518">
    <property type="entry name" value="Tubby C-terminal domain-like"/>
    <property type="match status" value="1"/>
</dbReference>
<dbReference type="PANTHER" id="PTHR31087:SF3">
    <property type="entry name" value="PROTEIN LURP-ONE-RELATED 6"/>
    <property type="match status" value="1"/>
</dbReference>
<evidence type="ECO:0000313" key="2">
    <source>
        <dbReference type="Proteomes" id="UP000235220"/>
    </source>
</evidence>
<dbReference type="PANTHER" id="PTHR31087">
    <property type="match status" value="1"/>
</dbReference>
<dbReference type="KEGG" id="jre:109009025"/>
<dbReference type="InterPro" id="IPR007612">
    <property type="entry name" value="LOR"/>
</dbReference>
<organism evidence="2 3">
    <name type="scientific">Juglans regia</name>
    <name type="common">English walnut</name>
    <dbReference type="NCBI Taxonomy" id="51240"/>
    <lineage>
        <taxon>Eukaryota</taxon>
        <taxon>Viridiplantae</taxon>
        <taxon>Streptophyta</taxon>
        <taxon>Embryophyta</taxon>
        <taxon>Tracheophyta</taxon>
        <taxon>Spermatophyta</taxon>
        <taxon>Magnoliopsida</taxon>
        <taxon>eudicotyledons</taxon>
        <taxon>Gunneridae</taxon>
        <taxon>Pentapetalae</taxon>
        <taxon>rosids</taxon>
        <taxon>fabids</taxon>
        <taxon>Fagales</taxon>
        <taxon>Juglandaceae</taxon>
        <taxon>Juglans</taxon>
    </lineage>
</organism>
<dbReference type="Proteomes" id="UP000235220">
    <property type="component" value="Chromosome 1"/>
</dbReference>
<dbReference type="OrthoDB" id="1916253at2759"/>
<dbReference type="InterPro" id="IPR025659">
    <property type="entry name" value="Tubby-like_C"/>
</dbReference>